<keyword evidence="2" id="KW-1185">Reference proteome</keyword>
<dbReference type="AlphaFoldDB" id="A0A0D0DI83"/>
<proteinExistence type="predicted"/>
<protein>
    <submittedName>
        <fullName evidence="1">Uncharacterized protein</fullName>
    </submittedName>
</protein>
<reference evidence="1 2" key="1">
    <citation type="submission" date="2014-04" db="EMBL/GenBank/DDBJ databases">
        <authorList>
            <consortium name="DOE Joint Genome Institute"/>
            <person name="Kuo A."/>
            <person name="Kohler A."/>
            <person name="Jargeat P."/>
            <person name="Nagy L.G."/>
            <person name="Floudas D."/>
            <person name="Copeland A."/>
            <person name="Barry K.W."/>
            <person name="Cichocki N."/>
            <person name="Veneault-Fourrey C."/>
            <person name="LaButti K."/>
            <person name="Lindquist E.A."/>
            <person name="Lipzen A."/>
            <person name="Lundell T."/>
            <person name="Morin E."/>
            <person name="Murat C."/>
            <person name="Sun H."/>
            <person name="Tunlid A."/>
            <person name="Henrissat B."/>
            <person name="Grigoriev I.V."/>
            <person name="Hibbett D.S."/>
            <person name="Martin F."/>
            <person name="Nordberg H.P."/>
            <person name="Cantor M.N."/>
            <person name="Hua S.X."/>
        </authorList>
    </citation>
    <scope>NUCLEOTIDE SEQUENCE [LARGE SCALE GENOMIC DNA]</scope>
    <source>
        <strain evidence="1 2">Ve08.2h10</strain>
    </source>
</reference>
<sequence length="112" mass="13038">RIAAVAPCAGLRRFPQGRGFKQWTSDDSKTLMKVYLPAIEGYVPVDIVQAFRAFLDFGYLVRRDMITEHTLIQIQDALEHFHHYQTIFSTLSIVLTFSLPRQHLMVHYLFLI</sequence>
<feature type="non-terminal residue" evidence="1">
    <location>
        <position position="112"/>
    </location>
</feature>
<evidence type="ECO:0000313" key="2">
    <source>
        <dbReference type="Proteomes" id="UP000054538"/>
    </source>
</evidence>
<accession>A0A0D0DI83</accession>
<dbReference type="EMBL" id="KN826831">
    <property type="protein sequence ID" value="KIK77795.1"/>
    <property type="molecule type" value="Genomic_DNA"/>
</dbReference>
<organism evidence="1 2">
    <name type="scientific">Paxillus rubicundulus Ve08.2h10</name>
    <dbReference type="NCBI Taxonomy" id="930991"/>
    <lineage>
        <taxon>Eukaryota</taxon>
        <taxon>Fungi</taxon>
        <taxon>Dikarya</taxon>
        <taxon>Basidiomycota</taxon>
        <taxon>Agaricomycotina</taxon>
        <taxon>Agaricomycetes</taxon>
        <taxon>Agaricomycetidae</taxon>
        <taxon>Boletales</taxon>
        <taxon>Paxilineae</taxon>
        <taxon>Paxillaceae</taxon>
        <taxon>Paxillus</taxon>
    </lineage>
</organism>
<gene>
    <name evidence="1" type="ORF">PAXRUDRAFT_165722</name>
</gene>
<dbReference type="OrthoDB" id="3199698at2759"/>
<reference evidence="2" key="2">
    <citation type="submission" date="2015-01" db="EMBL/GenBank/DDBJ databases">
        <title>Evolutionary Origins and Diversification of the Mycorrhizal Mutualists.</title>
        <authorList>
            <consortium name="DOE Joint Genome Institute"/>
            <consortium name="Mycorrhizal Genomics Consortium"/>
            <person name="Kohler A."/>
            <person name="Kuo A."/>
            <person name="Nagy L.G."/>
            <person name="Floudas D."/>
            <person name="Copeland A."/>
            <person name="Barry K.W."/>
            <person name="Cichocki N."/>
            <person name="Veneault-Fourrey C."/>
            <person name="LaButti K."/>
            <person name="Lindquist E.A."/>
            <person name="Lipzen A."/>
            <person name="Lundell T."/>
            <person name="Morin E."/>
            <person name="Murat C."/>
            <person name="Riley R."/>
            <person name="Ohm R."/>
            <person name="Sun H."/>
            <person name="Tunlid A."/>
            <person name="Henrissat B."/>
            <person name="Grigoriev I.V."/>
            <person name="Hibbett D.S."/>
            <person name="Martin F."/>
        </authorList>
    </citation>
    <scope>NUCLEOTIDE SEQUENCE [LARGE SCALE GENOMIC DNA]</scope>
    <source>
        <strain evidence="2">Ve08.2h10</strain>
    </source>
</reference>
<dbReference type="HOGENOM" id="CLU_181928_0_0_1"/>
<name>A0A0D0DI83_9AGAM</name>
<dbReference type="Proteomes" id="UP000054538">
    <property type="component" value="Unassembled WGS sequence"/>
</dbReference>
<evidence type="ECO:0000313" key="1">
    <source>
        <dbReference type="EMBL" id="KIK77795.1"/>
    </source>
</evidence>
<dbReference type="InParanoid" id="A0A0D0DI83"/>